<dbReference type="WBParaSite" id="JU765_v2.g10256.t1">
    <property type="protein sequence ID" value="JU765_v2.g10256.t1"/>
    <property type="gene ID" value="JU765_v2.g10256"/>
</dbReference>
<proteinExistence type="predicted"/>
<evidence type="ECO:0000313" key="2">
    <source>
        <dbReference type="WBParaSite" id="JU765_v2.g10256.t1"/>
    </source>
</evidence>
<evidence type="ECO:0000313" key="1">
    <source>
        <dbReference type="Proteomes" id="UP000887576"/>
    </source>
</evidence>
<organism evidence="1 2">
    <name type="scientific">Panagrolaimus sp. JU765</name>
    <dbReference type="NCBI Taxonomy" id="591449"/>
    <lineage>
        <taxon>Eukaryota</taxon>
        <taxon>Metazoa</taxon>
        <taxon>Ecdysozoa</taxon>
        <taxon>Nematoda</taxon>
        <taxon>Chromadorea</taxon>
        <taxon>Rhabditida</taxon>
        <taxon>Tylenchina</taxon>
        <taxon>Panagrolaimomorpha</taxon>
        <taxon>Panagrolaimoidea</taxon>
        <taxon>Panagrolaimidae</taxon>
        <taxon>Panagrolaimus</taxon>
    </lineage>
</organism>
<name>A0AC34PVF1_9BILA</name>
<reference evidence="2" key="1">
    <citation type="submission" date="2022-11" db="UniProtKB">
        <authorList>
            <consortium name="WormBaseParasite"/>
        </authorList>
    </citation>
    <scope>IDENTIFICATION</scope>
</reference>
<sequence>MYLKFLLFFIFVSYSVGQLKPNCPSTNLNACTQQYFVQFLNYPLQDNSLIWKDYSTFINFTDQLFSQNIGDPSGLVAVCNALEQTSGCLATGGYNCFSPLAFLVRNNDPTTAFTFSGLFNLYQFRCGAGLYTLLRENLSCVQRTLWNYRSVLWQCLTTYQNNVAHNPSGACDYVNTYASCYSLVFNVTECGFAGSADHWWACEGAFQFTQAQFPNCYMSCSTQNGPRGFAEYRASHVKTQDGKLMIKLPDIFKEIDGKWQLVENEWIAL</sequence>
<accession>A0AC34PVF1</accession>
<protein>
    <submittedName>
        <fullName evidence="2">Uncharacterized protein</fullName>
    </submittedName>
</protein>
<dbReference type="Proteomes" id="UP000887576">
    <property type="component" value="Unplaced"/>
</dbReference>